<dbReference type="PANTHER" id="PTHR42692:SF1">
    <property type="entry name" value="NUCLEOTIDE PYROPHOSPHOHYDROLASE"/>
    <property type="match status" value="1"/>
</dbReference>
<name>A0A9W3PQ89_9BACI</name>
<dbReference type="KEGG" id="bby:CY96_06825"/>
<dbReference type="PANTHER" id="PTHR42692">
    <property type="entry name" value="NUCLEOTIDE PYROPHOSPHOHYDROLASE"/>
    <property type="match status" value="1"/>
</dbReference>
<dbReference type="AlphaFoldDB" id="A0A9W3PQ89"/>
<reference evidence="2 3" key="1">
    <citation type="submission" date="2014-03" db="EMBL/GenBank/DDBJ databases">
        <title>The Complete Genome Sequence of Bacillus bombyseptieus.</title>
        <authorList>
            <person name="Cheng T."/>
            <person name="Lin P."/>
            <person name="Jin S."/>
            <person name="Wu Y."/>
            <person name="Fu B."/>
            <person name="Long R."/>
            <person name="Liu D."/>
            <person name="Guo Y."/>
            <person name="Peng L."/>
            <person name="Xia Q."/>
        </authorList>
    </citation>
    <scope>NUCLEOTIDE SEQUENCE [LARGE SCALE GENOMIC DNA]</scope>
    <source>
        <strain evidence="3">wang</strain>
    </source>
</reference>
<dbReference type="InterPro" id="IPR012359">
    <property type="entry name" value="MazG-related_YpjD"/>
</dbReference>
<evidence type="ECO:0000313" key="2">
    <source>
        <dbReference type="EMBL" id="AHX17721.1"/>
    </source>
</evidence>
<dbReference type="SUPFAM" id="SSF101386">
    <property type="entry name" value="all-alpha NTP pyrophosphatases"/>
    <property type="match status" value="1"/>
</dbReference>
<dbReference type="Gene3D" id="1.10.287.1080">
    <property type="entry name" value="MazG-like"/>
    <property type="match status" value="1"/>
</dbReference>
<dbReference type="Pfam" id="PF03819">
    <property type="entry name" value="MazG"/>
    <property type="match status" value="1"/>
</dbReference>
<accession>A0A9W3PQ89</accession>
<dbReference type="InterPro" id="IPR004518">
    <property type="entry name" value="MazG-like_dom"/>
</dbReference>
<dbReference type="Proteomes" id="UP000031778">
    <property type="component" value="Chromosome"/>
</dbReference>
<gene>
    <name evidence="2" type="ORF">CY96_06825</name>
</gene>
<dbReference type="PIRSF" id="PIRSF029904">
    <property type="entry name" value="UCP029904_pph"/>
    <property type="match status" value="1"/>
</dbReference>
<protein>
    <submittedName>
        <fullName evidence="2">Nucleotide pyrophosphohydrolase</fullName>
    </submittedName>
</protein>
<dbReference type="InterPro" id="IPR047046">
    <property type="entry name" value="YpjD/YvdC"/>
</dbReference>
<evidence type="ECO:0000259" key="1">
    <source>
        <dbReference type="Pfam" id="PF03819"/>
    </source>
</evidence>
<organism evidence="2 3">
    <name type="scientific">Bacillus bombysepticus str. Wang</name>
    <dbReference type="NCBI Taxonomy" id="1330043"/>
    <lineage>
        <taxon>Bacteria</taxon>
        <taxon>Bacillati</taxon>
        <taxon>Bacillota</taxon>
        <taxon>Bacilli</taxon>
        <taxon>Bacillales</taxon>
        <taxon>Bacillaceae</taxon>
        <taxon>Bacillus</taxon>
        <taxon>Bacillus cereus group</taxon>
    </lineage>
</organism>
<evidence type="ECO:0000313" key="3">
    <source>
        <dbReference type="Proteomes" id="UP000031778"/>
    </source>
</evidence>
<dbReference type="SMR" id="A0A9W3PQ89"/>
<sequence>MSNRDELANMKEEGLEVNSMEAKTMKDMQKEVDAYIGQFKEGYFSPLAMMARLTEEMGELAREVNHYYGEKPKKTTEKERSIEEELGDVLFVMICMANSLNIDLETAHNIVMNKFNTRDKDRWTRIDEGEKE</sequence>
<feature type="domain" description="NTP pyrophosphohydrolase MazG-like" evidence="1">
    <location>
        <begin position="44"/>
        <end position="123"/>
    </location>
</feature>
<proteinExistence type="predicted"/>
<keyword evidence="3" id="KW-1185">Reference proteome</keyword>
<dbReference type="CDD" id="cd11531">
    <property type="entry name" value="NTP-PPase_BsYpjD"/>
    <property type="match status" value="1"/>
</dbReference>
<dbReference type="EMBL" id="CP007512">
    <property type="protein sequence ID" value="AHX17721.1"/>
    <property type="molecule type" value="Genomic_DNA"/>
</dbReference>